<dbReference type="GO" id="GO:0016020">
    <property type="term" value="C:membrane"/>
    <property type="evidence" value="ECO:0007669"/>
    <property type="project" value="InterPro"/>
</dbReference>
<dbReference type="NCBIfam" id="TIGR01679">
    <property type="entry name" value="bact_FAD_ox"/>
    <property type="match status" value="1"/>
</dbReference>
<keyword evidence="1" id="KW-0285">Flavoprotein</keyword>
<dbReference type="KEGG" id="pll:I858_003305"/>
<sequence>MMKVDKGKTWKNWAHTSESTPENTFYPTSIEDVCKLVKEASKQQKKIKVVGAGHSFTSLVQTSEWLVSLDQFSGIETINEEACYATVLGGTRLFQIGEALGKRGYAQENLGDVNVQSIAGAISTGTHGTGIAFGNISTQVLEVVLVTGTGEILTISENNNPAYFKACLVSLGSLGIIVKVTIKIIPSPVYEYKSQKIAYSQLSQQLEQLIKSNRHFEFYLFPYSDVVQVKTMNAVEQKAQRMELHHFKNLVMENYLFFVISETCRILPKSSRFFSKISAKGVSTTIKRANSYQLFATPRLVRFREMEYCIPLENLKPALEKIRECIVTKKHKVHFPIECRTVKADDIWISPSYQRDSAYIAFHMYKGMPYEEYFHDMESIMQQFDGRPHWAKMHTRTTEDLLTLYPKLSDFLAVREELDPEGIFMNDYLNTLFNGERASRPPR</sequence>
<dbReference type="Proteomes" id="UP000053354">
    <property type="component" value="Chromosome"/>
</dbReference>
<feature type="domain" description="FAD-binding PCMH-type" evidence="3">
    <location>
        <begin position="17"/>
        <end position="187"/>
    </location>
</feature>
<dbReference type="PANTHER" id="PTHR43762:SF1">
    <property type="entry name" value="D-ARABINONO-1,4-LACTONE OXIDASE"/>
    <property type="match status" value="1"/>
</dbReference>
<accession>A0A1B1RYP9</accession>
<dbReference type="InterPro" id="IPR016171">
    <property type="entry name" value="Vanillyl_alc_oxidase_C-sub2"/>
</dbReference>
<dbReference type="OrthoDB" id="9800184at2"/>
<dbReference type="EMBL" id="CP016540">
    <property type="protein sequence ID" value="ANU26062.1"/>
    <property type="molecule type" value="Genomic_DNA"/>
</dbReference>
<protein>
    <submittedName>
        <fullName evidence="4">FAD-binding oxidoreductase</fullName>
    </submittedName>
</protein>
<dbReference type="InterPro" id="IPR036318">
    <property type="entry name" value="FAD-bd_PCMH-like_sf"/>
</dbReference>
<dbReference type="InterPro" id="IPR016166">
    <property type="entry name" value="FAD-bd_PCMH"/>
</dbReference>
<dbReference type="PROSITE" id="PS51387">
    <property type="entry name" value="FAD_PCMH"/>
    <property type="match status" value="1"/>
</dbReference>
<evidence type="ECO:0000313" key="5">
    <source>
        <dbReference type="Proteomes" id="UP000053354"/>
    </source>
</evidence>
<dbReference type="GO" id="GO:0003885">
    <property type="term" value="F:D-arabinono-1,4-lactone oxidase activity"/>
    <property type="evidence" value="ECO:0007669"/>
    <property type="project" value="InterPro"/>
</dbReference>
<dbReference type="Pfam" id="PF01565">
    <property type="entry name" value="FAD_binding_4"/>
    <property type="match status" value="1"/>
</dbReference>
<dbReference type="InterPro" id="IPR016169">
    <property type="entry name" value="FAD-bd_PCMH_sub2"/>
</dbReference>
<dbReference type="GO" id="GO:0071949">
    <property type="term" value="F:FAD binding"/>
    <property type="evidence" value="ECO:0007669"/>
    <property type="project" value="InterPro"/>
</dbReference>
<dbReference type="Gene3D" id="1.10.45.10">
    <property type="entry name" value="Vanillyl-alcohol Oxidase, Chain A, domain 4"/>
    <property type="match status" value="1"/>
</dbReference>
<gene>
    <name evidence="4" type="ORF">I858_003305</name>
</gene>
<evidence type="ECO:0000313" key="4">
    <source>
        <dbReference type="EMBL" id="ANU26062.1"/>
    </source>
</evidence>
<reference evidence="4" key="1">
    <citation type="submission" date="2016-10" db="EMBL/GenBank/DDBJ databases">
        <authorList>
            <person name="See-Too W.S."/>
        </authorList>
    </citation>
    <scope>NUCLEOTIDE SEQUENCE</scope>
    <source>
        <strain evidence="4">L10.15</strain>
    </source>
</reference>
<dbReference type="PANTHER" id="PTHR43762">
    <property type="entry name" value="L-GULONOLACTONE OXIDASE"/>
    <property type="match status" value="1"/>
</dbReference>
<organism evidence="4 5">
    <name type="scientific">Planococcus versutus</name>
    <dbReference type="NCBI Taxonomy" id="1302659"/>
    <lineage>
        <taxon>Bacteria</taxon>
        <taxon>Bacillati</taxon>
        <taxon>Bacillota</taxon>
        <taxon>Bacilli</taxon>
        <taxon>Bacillales</taxon>
        <taxon>Caryophanaceae</taxon>
        <taxon>Planococcus</taxon>
    </lineage>
</organism>
<name>A0A1B1RYP9_9BACL</name>
<dbReference type="STRING" id="1302659.I858_003305"/>
<dbReference type="SUPFAM" id="SSF56176">
    <property type="entry name" value="FAD-binding/transporter-associated domain-like"/>
    <property type="match status" value="1"/>
</dbReference>
<dbReference type="InterPro" id="IPR010031">
    <property type="entry name" value="FAD_lactone_oxidase-like"/>
</dbReference>
<dbReference type="Pfam" id="PF04030">
    <property type="entry name" value="ALO"/>
    <property type="match status" value="1"/>
</dbReference>
<keyword evidence="2" id="KW-0560">Oxidoreductase</keyword>
<dbReference type="InterPro" id="IPR007173">
    <property type="entry name" value="ALO_C"/>
</dbReference>
<dbReference type="Gene3D" id="3.30.43.10">
    <property type="entry name" value="Uridine Diphospho-n-acetylenolpyruvylglucosamine Reductase, domain 2"/>
    <property type="match status" value="1"/>
</dbReference>
<evidence type="ECO:0000256" key="1">
    <source>
        <dbReference type="ARBA" id="ARBA00022630"/>
    </source>
</evidence>
<dbReference type="AlphaFoldDB" id="A0A1B1RYP9"/>
<evidence type="ECO:0000256" key="2">
    <source>
        <dbReference type="ARBA" id="ARBA00023002"/>
    </source>
</evidence>
<keyword evidence="5" id="KW-1185">Reference proteome</keyword>
<evidence type="ECO:0000259" key="3">
    <source>
        <dbReference type="PROSITE" id="PS51387"/>
    </source>
</evidence>
<dbReference type="Gene3D" id="3.30.465.10">
    <property type="match status" value="1"/>
</dbReference>
<dbReference type="InterPro" id="IPR006094">
    <property type="entry name" value="Oxid_FAD_bind_N"/>
</dbReference>
<dbReference type="InterPro" id="IPR016167">
    <property type="entry name" value="FAD-bd_PCMH_sub1"/>
</dbReference>
<dbReference type="PIRSF" id="PIRSF000136">
    <property type="entry name" value="LGO_GLO"/>
    <property type="match status" value="1"/>
</dbReference>
<dbReference type="Gene3D" id="3.30.70.2520">
    <property type="match status" value="1"/>
</dbReference>
<proteinExistence type="predicted"/>